<feature type="region of interest" description="Disordered" evidence="1">
    <location>
        <begin position="230"/>
        <end position="334"/>
    </location>
</feature>
<feature type="compositionally biased region" description="Basic residues" evidence="1">
    <location>
        <begin position="304"/>
        <end position="316"/>
    </location>
</feature>
<dbReference type="AlphaFoldDB" id="A0A6J4JQI4"/>
<feature type="non-terminal residue" evidence="2">
    <location>
        <position position="334"/>
    </location>
</feature>
<feature type="compositionally biased region" description="Basic residues" evidence="1">
    <location>
        <begin position="139"/>
        <end position="154"/>
    </location>
</feature>
<feature type="compositionally biased region" description="Basic residues" evidence="1">
    <location>
        <begin position="14"/>
        <end position="60"/>
    </location>
</feature>
<protein>
    <submittedName>
        <fullName evidence="2">Oxidoreductase, aldo/keto reductase family</fullName>
    </submittedName>
</protein>
<reference evidence="2" key="1">
    <citation type="submission" date="2020-02" db="EMBL/GenBank/DDBJ databases">
        <authorList>
            <person name="Meier V. D."/>
        </authorList>
    </citation>
    <scope>NUCLEOTIDE SEQUENCE</scope>
    <source>
        <strain evidence="2">AVDCRST_MAG04</strain>
    </source>
</reference>
<organism evidence="2">
    <name type="scientific">uncultured Acetobacteraceae bacterium</name>
    <dbReference type="NCBI Taxonomy" id="169975"/>
    <lineage>
        <taxon>Bacteria</taxon>
        <taxon>Pseudomonadati</taxon>
        <taxon>Pseudomonadota</taxon>
        <taxon>Alphaproteobacteria</taxon>
        <taxon>Acetobacterales</taxon>
        <taxon>Acetobacteraceae</taxon>
        <taxon>environmental samples</taxon>
    </lineage>
</organism>
<feature type="compositionally biased region" description="Basic and acidic residues" evidence="1">
    <location>
        <begin position="61"/>
        <end position="75"/>
    </location>
</feature>
<gene>
    <name evidence="2" type="ORF">AVDCRST_MAG04-4004</name>
</gene>
<feature type="compositionally biased region" description="Basic residues" evidence="1">
    <location>
        <begin position="260"/>
        <end position="275"/>
    </location>
</feature>
<dbReference type="EMBL" id="CADCTL010000300">
    <property type="protein sequence ID" value="CAA9284499.1"/>
    <property type="molecule type" value="Genomic_DNA"/>
</dbReference>
<evidence type="ECO:0000256" key="1">
    <source>
        <dbReference type="SAM" id="MobiDB-lite"/>
    </source>
</evidence>
<feature type="compositionally biased region" description="Basic and acidic residues" evidence="1">
    <location>
        <begin position="166"/>
        <end position="197"/>
    </location>
</feature>
<feature type="compositionally biased region" description="Basic residues" evidence="1">
    <location>
        <begin position="198"/>
        <end position="207"/>
    </location>
</feature>
<evidence type="ECO:0000313" key="2">
    <source>
        <dbReference type="EMBL" id="CAA9284499.1"/>
    </source>
</evidence>
<feature type="non-terminal residue" evidence="2">
    <location>
        <position position="1"/>
    </location>
</feature>
<feature type="region of interest" description="Disordered" evidence="1">
    <location>
        <begin position="1"/>
        <end position="212"/>
    </location>
</feature>
<name>A0A6J4JQI4_9PROT</name>
<accession>A0A6J4JQI4</accession>
<sequence length="334" mass="37690">AHHHPPPRPPRPCPPRHRPRLHGHVRLLRVGRRRREPRHHRGRPRRRHRPVGHRRLLRLRPQRDAARPRPAEWRPARPCLRAGEVRSPPRPGGRLCRHRRAPGGREELPGHDPAPARHRPRGPVPARPRGPGGADRGHGGRHRRPRARRLRAPHRPFGGGAGHDPAGPRHPPDHRPPDRVLSDEPRHRSRHPADLPRTRHRHQRLRRAGAWAAQRFRARRPVRLPLPLAALPGRERSSQPGAGGGAAARGGGPRRDSGAARHRLGVVARRRRAALGRRAAAGPAGRGAGRRRPRSFPGGVGRDRGRRARRRGRGRALRLPSDGDARQRARRRRI</sequence>
<feature type="compositionally biased region" description="Gly residues" evidence="1">
    <location>
        <begin position="241"/>
        <end position="251"/>
    </location>
</feature>
<proteinExistence type="predicted"/>